<dbReference type="FunFam" id="3.40.5.10:FF:000001">
    <property type="entry name" value="50S ribosomal protein L9"/>
    <property type="match status" value="1"/>
</dbReference>
<keyword evidence="2 7" id="KW-0699">rRNA-binding</keyword>
<dbReference type="SUPFAM" id="SSF55658">
    <property type="entry name" value="L9 N-domain-like"/>
    <property type="match status" value="1"/>
</dbReference>
<dbReference type="InterPro" id="IPR036791">
    <property type="entry name" value="Ribosomal_bL9_C_sf"/>
</dbReference>
<dbReference type="GO" id="GO:0019843">
    <property type="term" value="F:rRNA binding"/>
    <property type="evidence" value="ECO:0007669"/>
    <property type="project" value="UniProtKB-UniRule"/>
</dbReference>
<keyword evidence="5 7" id="KW-0687">Ribonucleoprotein</keyword>
<dbReference type="InterPro" id="IPR009027">
    <property type="entry name" value="Ribosomal_bL9/RNase_H1_N"/>
</dbReference>
<dbReference type="GO" id="GO:0005840">
    <property type="term" value="C:ribosome"/>
    <property type="evidence" value="ECO:0007669"/>
    <property type="project" value="UniProtKB-KW"/>
</dbReference>
<comment type="similarity">
    <text evidence="1 7">Belongs to the bacterial ribosomal protein bL9 family.</text>
</comment>
<dbReference type="Pfam" id="PF01281">
    <property type="entry name" value="Ribosomal_L9_N"/>
    <property type="match status" value="1"/>
</dbReference>
<dbReference type="NCBIfam" id="TIGR00158">
    <property type="entry name" value="L9"/>
    <property type="match status" value="1"/>
</dbReference>
<dbReference type="STRING" id="152573.SAMN04488051_106103"/>
<dbReference type="InterPro" id="IPR020069">
    <property type="entry name" value="Ribosomal_bL9_C"/>
</dbReference>
<evidence type="ECO:0000256" key="7">
    <source>
        <dbReference type="HAMAP-Rule" id="MF_00503"/>
    </source>
</evidence>
<dbReference type="Pfam" id="PF03948">
    <property type="entry name" value="Ribosomal_L9_C"/>
    <property type="match status" value="1"/>
</dbReference>
<evidence type="ECO:0000259" key="9">
    <source>
        <dbReference type="PROSITE" id="PS00651"/>
    </source>
</evidence>
<dbReference type="OrthoDB" id="9788336at2"/>
<gene>
    <name evidence="7" type="primary">rplI</name>
    <name evidence="10" type="ORF">SAMN04488051_106103</name>
</gene>
<name>A0A1H4DYS2_ALKAM</name>
<organism evidence="10 11">
    <name type="scientific">Alkalimonas amylolytica</name>
    <dbReference type="NCBI Taxonomy" id="152573"/>
    <lineage>
        <taxon>Bacteria</taxon>
        <taxon>Pseudomonadati</taxon>
        <taxon>Pseudomonadota</taxon>
        <taxon>Gammaproteobacteria</taxon>
        <taxon>Alkalimonas</taxon>
    </lineage>
</organism>
<dbReference type="InterPro" id="IPR000244">
    <property type="entry name" value="Ribosomal_bL9"/>
</dbReference>
<dbReference type="InterPro" id="IPR020070">
    <property type="entry name" value="Ribosomal_bL9_N"/>
</dbReference>
<dbReference type="InterPro" id="IPR036935">
    <property type="entry name" value="Ribosomal_bL9_N_sf"/>
</dbReference>
<feature type="domain" description="Ribosomal protein L9" evidence="9">
    <location>
        <begin position="13"/>
        <end position="40"/>
    </location>
</feature>
<dbReference type="RefSeq" id="WP_091343324.1">
    <property type="nucleotide sequence ID" value="NZ_FNRM01000006.1"/>
</dbReference>
<dbReference type="InterPro" id="IPR020594">
    <property type="entry name" value="Ribosomal_bL9_bac/chp"/>
</dbReference>
<proteinExistence type="inferred from homology"/>
<dbReference type="FunFam" id="3.10.430.100:FF:000001">
    <property type="entry name" value="50S ribosomal protein L9"/>
    <property type="match status" value="1"/>
</dbReference>
<accession>A0A1H4DYS2</accession>
<keyword evidence="3 7" id="KW-0694">RNA-binding</keyword>
<dbReference type="Gene3D" id="3.10.430.100">
    <property type="entry name" value="Ribosomal protein L9, C-terminal domain"/>
    <property type="match status" value="1"/>
</dbReference>
<dbReference type="AlphaFoldDB" id="A0A1H4DYS2"/>
<dbReference type="GO" id="GO:0006412">
    <property type="term" value="P:translation"/>
    <property type="evidence" value="ECO:0007669"/>
    <property type="project" value="UniProtKB-UniRule"/>
</dbReference>
<evidence type="ECO:0000313" key="10">
    <source>
        <dbReference type="EMBL" id="SEA77658.1"/>
    </source>
</evidence>
<dbReference type="HAMAP" id="MF_00503">
    <property type="entry name" value="Ribosomal_bL9"/>
    <property type="match status" value="1"/>
</dbReference>
<dbReference type="PANTHER" id="PTHR21368">
    <property type="entry name" value="50S RIBOSOMAL PROTEIN L9"/>
    <property type="match status" value="1"/>
</dbReference>
<reference evidence="10 11" key="1">
    <citation type="submission" date="2016-10" db="EMBL/GenBank/DDBJ databases">
        <authorList>
            <person name="de Groot N.N."/>
        </authorList>
    </citation>
    <scope>NUCLEOTIDE SEQUENCE [LARGE SCALE GENOMIC DNA]</scope>
    <source>
        <strain evidence="10 11">CGMCC 1.3430</strain>
    </source>
</reference>
<evidence type="ECO:0000256" key="3">
    <source>
        <dbReference type="ARBA" id="ARBA00022884"/>
    </source>
</evidence>
<dbReference type="GO" id="GO:1990904">
    <property type="term" value="C:ribonucleoprotein complex"/>
    <property type="evidence" value="ECO:0007669"/>
    <property type="project" value="UniProtKB-KW"/>
</dbReference>
<evidence type="ECO:0000256" key="8">
    <source>
        <dbReference type="SAM" id="Coils"/>
    </source>
</evidence>
<keyword evidence="8" id="KW-0175">Coiled coil</keyword>
<keyword evidence="4 7" id="KW-0689">Ribosomal protein</keyword>
<evidence type="ECO:0000256" key="6">
    <source>
        <dbReference type="ARBA" id="ARBA00035292"/>
    </source>
</evidence>
<dbReference type="PROSITE" id="PS00651">
    <property type="entry name" value="RIBOSOMAL_L9"/>
    <property type="match status" value="1"/>
</dbReference>
<sequence>MNIILLDKVANLGSLGDQVAVKAGYARNYLFPQGKAVPANKANIEKFEQRRAELEAKLAEGLAAAQKRAEQIAALEEVTIASKAGDEGKLFGSIGTRDIADAITEAGVAVAKSEVKLPHGTLRETGEFDIDLQLHAEVTATVKLVVVAEA</sequence>
<keyword evidence="11" id="KW-1185">Reference proteome</keyword>
<protein>
    <recommendedName>
        <fullName evidence="6 7">Large ribosomal subunit protein bL9</fullName>
    </recommendedName>
</protein>
<dbReference type="Proteomes" id="UP000198773">
    <property type="component" value="Unassembled WGS sequence"/>
</dbReference>
<evidence type="ECO:0000313" key="11">
    <source>
        <dbReference type="Proteomes" id="UP000198773"/>
    </source>
</evidence>
<dbReference type="GO" id="GO:0003735">
    <property type="term" value="F:structural constituent of ribosome"/>
    <property type="evidence" value="ECO:0007669"/>
    <property type="project" value="InterPro"/>
</dbReference>
<evidence type="ECO:0000256" key="2">
    <source>
        <dbReference type="ARBA" id="ARBA00022730"/>
    </source>
</evidence>
<dbReference type="Gene3D" id="3.40.5.10">
    <property type="entry name" value="Ribosomal protein L9, N-terminal domain"/>
    <property type="match status" value="1"/>
</dbReference>
<evidence type="ECO:0000256" key="4">
    <source>
        <dbReference type="ARBA" id="ARBA00022980"/>
    </source>
</evidence>
<feature type="coiled-coil region" evidence="8">
    <location>
        <begin position="37"/>
        <end position="64"/>
    </location>
</feature>
<evidence type="ECO:0000256" key="1">
    <source>
        <dbReference type="ARBA" id="ARBA00010605"/>
    </source>
</evidence>
<dbReference type="SUPFAM" id="SSF55653">
    <property type="entry name" value="Ribosomal protein L9 C-domain"/>
    <property type="match status" value="1"/>
</dbReference>
<dbReference type="EMBL" id="FNRM01000006">
    <property type="protein sequence ID" value="SEA77658.1"/>
    <property type="molecule type" value="Genomic_DNA"/>
</dbReference>
<evidence type="ECO:0000256" key="5">
    <source>
        <dbReference type="ARBA" id="ARBA00023274"/>
    </source>
</evidence>
<comment type="function">
    <text evidence="7">Binds to the 23S rRNA.</text>
</comment>